<protein>
    <submittedName>
        <fullName evidence="2">Uncharacterized protein</fullName>
    </submittedName>
</protein>
<proteinExistence type="predicted"/>
<name>A0ABQ3VQQ7_9CHLR</name>
<sequence>MAAEACTLYSDINTQAPTAHPTQFPTHAPAPQSPPLYPRAKHGPAVLGVSVSNFFGKYGDYSIPGDHDYTWNIYGKDGNPYEEIGAIIHTDGTVYRVDVVNSSQTN</sequence>
<keyword evidence="3" id="KW-1185">Reference proteome</keyword>
<gene>
    <name evidence="2" type="ORF">KSZ_60350</name>
</gene>
<feature type="region of interest" description="Disordered" evidence="1">
    <location>
        <begin position="14"/>
        <end position="41"/>
    </location>
</feature>
<dbReference type="EMBL" id="BNJJ01000021">
    <property type="protein sequence ID" value="GHO88029.1"/>
    <property type="molecule type" value="Genomic_DNA"/>
</dbReference>
<accession>A0ABQ3VQQ7</accession>
<reference evidence="2 3" key="1">
    <citation type="journal article" date="2021" name="Int. J. Syst. Evol. Microbiol.">
        <title>Reticulibacter mediterranei gen. nov., sp. nov., within the new family Reticulibacteraceae fam. nov., and Ktedonospora formicarum gen. nov., sp. nov., Ktedonobacter robiniae sp. nov., Dictyobacter formicarum sp. nov. and Dictyobacter arantiisoli sp. nov., belonging to the class Ktedonobacteria.</title>
        <authorList>
            <person name="Yabe S."/>
            <person name="Zheng Y."/>
            <person name="Wang C.M."/>
            <person name="Sakai Y."/>
            <person name="Abe K."/>
            <person name="Yokota A."/>
            <person name="Donadio S."/>
            <person name="Cavaletti L."/>
            <person name="Monciardini P."/>
        </authorList>
    </citation>
    <scope>NUCLEOTIDE SEQUENCE [LARGE SCALE GENOMIC DNA]</scope>
    <source>
        <strain evidence="2 3">SOSP1-9</strain>
    </source>
</reference>
<evidence type="ECO:0000313" key="3">
    <source>
        <dbReference type="Proteomes" id="UP000635565"/>
    </source>
</evidence>
<feature type="compositionally biased region" description="Polar residues" evidence="1">
    <location>
        <begin position="14"/>
        <end position="25"/>
    </location>
</feature>
<dbReference type="Proteomes" id="UP000635565">
    <property type="component" value="Unassembled WGS sequence"/>
</dbReference>
<comment type="caution">
    <text evidence="2">The sequence shown here is derived from an EMBL/GenBank/DDBJ whole genome shotgun (WGS) entry which is preliminary data.</text>
</comment>
<organism evidence="2 3">
    <name type="scientific">Dictyobacter formicarum</name>
    <dbReference type="NCBI Taxonomy" id="2778368"/>
    <lineage>
        <taxon>Bacteria</taxon>
        <taxon>Bacillati</taxon>
        <taxon>Chloroflexota</taxon>
        <taxon>Ktedonobacteria</taxon>
        <taxon>Ktedonobacterales</taxon>
        <taxon>Dictyobacteraceae</taxon>
        <taxon>Dictyobacter</taxon>
    </lineage>
</organism>
<evidence type="ECO:0000256" key="1">
    <source>
        <dbReference type="SAM" id="MobiDB-lite"/>
    </source>
</evidence>
<evidence type="ECO:0000313" key="2">
    <source>
        <dbReference type="EMBL" id="GHO88029.1"/>
    </source>
</evidence>
<dbReference type="RefSeq" id="WP_201365555.1">
    <property type="nucleotide sequence ID" value="NZ_BNJJ01000021.1"/>
</dbReference>